<dbReference type="InterPro" id="IPR007029">
    <property type="entry name" value="YHS_dom"/>
</dbReference>
<dbReference type="InterPro" id="IPR012348">
    <property type="entry name" value="RNR-like"/>
</dbReference>
<dbReference type="Pfam" id="PF04945">
    <property type="entry name" value="YHS"/>
    <property type="match status" value="1"/>
</dbReference>
<keyword evidence="2" id="KW-0614">Plasmid</keyword>
<dbReference type="Proteomes" id="UP000002287">
    <property type="component" value="Plasmid pBVIE02"/>
</dbReference>
<dbReference type="EMBL" id="CP000618">
    <property type="protein sequence ID" value="ABO60068.1"/>
    <property type="molecule type" value="Genomic_DNA"/>
</dbReference>
<dbReference type="HOGENOM" id="CLU_2804289_0_0_4"/>
<dbReference type="KEGG" id="bvi:Bcep1808_7187"/>
<proteinExistence type="predicted"/>
<sequence length="67" mass="7687">MSEGPDGALRDPVCGMSVTADSPFRSEHDGHPYFFCSASCQKKFRADCQRRIDTPHFRRSNFPQFFI</sequence>
<dbReference type="GO" id="GO:0016491">
    <property type="term" value="F:oxidoreductase activity"/>
    <property type="evidence" value="ECO:0007669"/>
    <property type="project" value="InterPro"/>
</dbReference>
<accession>A4JUW5</accession>
<gene>
    <name evidence="2" type="ordered locus">Bcep1808_7187</name>
</gene>
<dbReference type="SMART" id="SM00746">
    <property type="entry name" value="TRASH"/>
    <property type="match status" value="1"/>
</dbReference>
<reference evidence="2 3" key="1">
    <citation type="submission" date="2007-03" db="EMBL/GenBank/DDBJ databases">
        <title>Complete sequence of plasmid pBVIE02 of Burkholderia vietnamiensis G4.</title>
        <authorList>
            <consortium name="US DOE Joint Genome Institute"/>
            <person name="Copeland A."/>
            <person name="Lucas S."/>
            <person name="Lapidus A."/>
            <person name="Barry K."/>
            <person name="Detter J.C."/>
            <person name="Glavina del Rio T."/>
            <person name="Hammon N."/>
            <person name="Israni S."/>
            <person name="Dalin E."/>
            <person name="Tice H."/>
            <person name="Pitluck S."/>
            <person name="Chain P."/>
            <person name="Malfatti S."/>
            <person name="Shin M."/>
            <person name="Vergez L."/>
            <person name="Schmutz J."/>
            <person name="Larimer F."/>
            <person name="Land M."/>
            <person name="Hauser L."/>
            <person name="Kyrpides N."/>
            <person name="Tiedje J."/>
            <person name="Richardson P."/>
        </authorList>
    </citation>
    <scope>NUCLEOTIDE SEQUENCE [LARGE SCALE GENOMIC DNA]</scope>
    <source>
        <strain evidence="3">G4 / LMG 22486</strain>
        <plasmid evidence="2 3">pBVIE02</plasmid>
    </source>
</reference>
<name>A4JUW5_BURVG</name>
<dbReference type="Gene3D" id="1.10.620.20">
    <property type="entry name" value="Ribonucleotide Reductase, subunit A"/>
    <property type="match status" value="1"/>
</dbReference>
<organism evidence="2 3">
    <name type="scientific">Burkholderia vietnamiensis (strain G4 / LMG 22486)</name>
    <name type="common">Burkholderia cepacia (strain R1808)</name>
    <dbReference type="NCBI Taxonomy" id="269482"/>
    <lineage>
        <taxon>Bacteria</taxon>
        <taxon>Pseudomonadati</taxon>
        <taxon>Pseudomonadota</taxon>
        <taxon>Betaproteobacteria</taxon>
        <taxon>Burkholderiales</taxon>
        <taxon>Burkholderiaceae</taxon>
        <taxon>Burkholderia</taxon>
        <taxon>Burkholderia cepacia complex</taxon>
    </lineage>
</organism>
<evidence type="ECO:0000313" key="3">
    <source>
        <dbReference type="Proteomes" id="UP000002287"/>
    </source>
</evidence>
<dbReference type="InterPro" id="IPR011017">
    <property type="entry name" value="TRASH_dom"/>
</dbReference>
<geneLocation type="plasmid" evidence="2 3">
    <name>pBVIE02</name>
</geneLocation>
<protein>
    <submittedName>
        <fullName evidence="2">YHS domain protein</fullName>
    </submittedName>
</protein>
<feature type="domain" description="TRASH" evidence="1">
    <location>
        <begin position="11"/>
        <end position="48"/>
    </location>
</feature>
<dbReference type="AlphaFoldDB" id="A4JUW5"/>
<evidence type="ECO:0000313" key="2">
    <source>
        <dbReference type="EMBL" id="ABO60068.1"/>
    </source>
</evidence>
<evidence type="ECO:0000259" key="1">
    <source>
        <dbReference type="SMART" id="SM00746"/>
    </source>
</evidence>